<evidence type="ECO:0000313" key="5">
    <source>
        <dbReference type="Proteomes" id="UP000663829"/>
    </source>
</evidence>
<dbReference type="EMBL" id="CAJOBA010052703">
    <property type="protein sequence ID" value="CAF4257715.1"/>
    <property type="molecule type" value="Genomic_DNA"/>
</dbReference>
<dbReference type="EMBL" id="CAJNOK010030834">
    <property type="protein sequence ID" value="CAF1464997.1"/>
    <property type="molecule type" value="Genomic_DNA"/>
</dbReference>
<evidence type="ECO:0000313" key="4">
    <source>
        <dbReference type="EMBL" id="CAF4257715.1"/>
    </source>
</evidence>
<reference evidence="1" key="1">
    <citation type="submission" date="2021-02" db="EMBL/GenBank/DDBJ databases">
        <authorList>
            <person name="Nowell W R."/>
        </authorList>
    </citation>
    <scope>NUCLEOTIDE SEQUENCE</scope>
</reference>
<evidence type="ECO:0000313" key="2">
    <source>
        <dbReference type="EMBL" id="CAF1464997.1"/>
    </source>
</evidence>
<proteinExistence type="predicted"/>
<protein>
    <submittedName>
        <fullName evidence="1">Uncharacterized protein</fullName>
    </submittedName>
</protein>
<accession>A0A814WQX2</accession>
<gene>
    <name evidence="1" type="ORF">GPM918_LOCUS23946</name>
    <name evidence="2" type="ORF">OVA965_LOCUS35415</name>
    <name evidence="3" type="ORF">SRO942_LOCUS23946</name>
    <name evidence="4" type="ORF">TMI583_LOCUS36376</name>
</gene>
<evidence type="ECO:0000313" key="3">
    <source>
        <dbReference type="EMBL" id="CAF3969840.1"/>
    </source>
</evidence>
<comment type="caution">
    <text evidence="1">The sequence shown here is derived from an EMBL/GenBank/DDBJ whole genome shotgun (WGS) entry which is preliminary data.</text>
</comment>
<dbReference type="Proteomes" id="UP000663829">
    <property type="component" value="Unassembled WGS sequence"/>
</dbReference>
<dbReference type="AlphaFoldDB" id="A0A814WQX2"/>
<dbReference type="Proteomes" id="UP000682733">
    <property type="component" value="Unassembled WGS sequence"/>
</dbReference>
<dbReference type="Proteomes" id="UP000681722">
    <property type="component" value="Unassembled WGS sequence"/>
</dbReference>
<dbReference type="Proteomes" id="UP000677228">
    <property type="component" value="Unassembled WGS sequence"/>
</dbReference>
<name>A0A814WQX2_9BILA</name>
<organism evidence="1 5">
    <name type="scientific">Didymodactylos carnosus</name>
    <dbReference type="NCBI Taxonomy" id="1234261"/>
    <lineage>
        <taxon>Eukaryota</taxon>
        <taxon>Metazoa</taxon>
        <taxon>Spiralia</taxon>
        <taxon>Gnathifera</taxon>
        <taxon>Rotifera</taxon>
        <taxon>Eurotatoria</taxon>
        <taxon>Bdelloidea</taxon>
        <taxon>Philodinida</taxon>
        <taxon>Philodinidae</taxon>
        <taxon>Didymodactylos</taxon>
    </lineage>
</organism>
<dbReference type="OrthoDB" id="10022108at2759"/>
<keyword evidence="5" id="KW-1185">Reference proteome</keyword>
<sequence length="166" mass="18806">MTYDVEEYLSPATVLICSKYQGIGHFRRQCMHMYETCKVCGTECADLRQHNCTNVNKCIHCNGNHLSNSIKCPIVKDYRAALTKKLLSSTATSTNNNNNNYVYNPALDPPLLLPQGMSIPNAYSSVTNKIEELIDGLAKMNETLERMDYKNKEVGNFMNVRKKNDD</sequence>
<dbReference type="EMBL" id="CAJOBC010008747">
    <property type="protein sequence ID" value="CAF3969840.1"/>
    <property type="molecule type" value="Genomic_DNA"/>
</dbReference>
<dbReference type="EMBL" id="CAJNOQ010008745">
    <property type="protein sequence ID" value="CAF1205589.1"/>
    <property type="molecule type" value="Genomic_DNA"/>
</dbReference>
<evidence type="ECO:0000313" key="1">
    <source>
        <dbReference type="EMBL" id="CAF1205589.1"/>
    </source>
</evidence>